<protein>
    <submittedName>
        <fullName evidence="2">Uncharacterized protein</fullName>
    </submittedName>
</protein>
<dbReference type="EMBL" id="SISG01000001">
    <property type="protein sequence ID" value="TBN56506.1"/>
    <property type="molecule type" value="Genomic_DNA"/>
</dbReference>
<feature type="transmembrane region" description="Helical" evidence="1">
    <location>
        <begin position="44"/>
        <end position="71"/>
    </location>
</feature>
<evidence type="ECO:0000313" key="3">
    <source>
        <dbReference type="Proteomes" id="UP000294194"/>
    </source>
</evidence>
<keyword evidence="3" id="KW-1185">Reference proteome</keyword>
<dbReference type="RefSeq" id="WP_130980616.1">
    <property type="nucleotide sequence ID" value="NZ_SISG01000001.1"/>
</dbReference>
<evidence type="ECO:0000256" key="1">
    <source>
        <dbReference type="SAM" id="Phobius"/>
    </source>
</evidence>
<keyword evidence="1" id="KW-0472">Membrane</keyword>
<dbReference type="AlphaFoldDB" id="A0A4Q9GP47"/>
<proteinExistence type="predicted"/>
<evidence type="ECO:0000313" key="2">
    <source>
        <dbReference type="EMBL" id="TBN56506.1"/>
    </source>
</evidence>
<gene>
    <name evidence="2" type="ORF">EYE40_03320</name>
</gene>
<dbReference type="Proteomes" id="UP000294194">
    <property type="component" value="Unassembled WGS sequence"/>
</dbReference>
<organism evidence="2 3">
    <name type="scientific">Glaciihabitans arcticus</name>
    <dbReference type="NCBI Taxonomy" id="2668039"/>
    <lineage>
        <taxon>Bacteria</taxon>
        <taxon>Bacillati</taxon>
        <taxon>Actinomycetota</taxon>
        <taxon>Actinomycetes</taxon>
        <taxon>Micrococcales</taxon>
        <taxon>Microbacteriaceae</taxon>
        <taxon>Glaciihabitans</taxon>
    </lineage>
</organism>
<comment type="caution">
    <text evidence="2">The sequence shown here is derived from an EMBL/GenBank/DDBJ whole genome shotgun (WGS) entry which is preliminary data.</text>
</comment>
<keyword evidence="1" id="KW-1133">Transmembrane helix</keyword>
<name>A0A4Q9GP47_9MICO</name>
<accession>A0A4Q9GP47</accession>
<sequence>MRRIEGGVWAFAALCLLAIGGGVRGTVGLIQALQFRRSPVDLPAVLAFGVSFLFLAVVIAGGLWGLFRAFVRPLLRPRIRPLEPNPEWVDDRLRELEGIRSARSVAGAHSTWRIELEIAPEFNASEEWTRTLLETTWIESLVPPLSVELHGLSPAAEGHVASLLGRPTRTVSRADYVRLFGAHPVE</sequence>
<keyword evidence="1" id="KW-0812">Transmembrane</keyword>
<reference evidence="3" key="1">
    <citation type="submission" date="2019-02" db="EMBL/GenBank/DDBJ databases">
        <title>Glaciihabitans arcticus sp. nov., a psychrotolerant bacterium isolated from polar soil.</title>
        <authorList>
            <person name="Dahal R.H."/>
        </authorList>
    </citation>
    <scope>NUCLEOTIDE SEQUENCE [LARGE SCALE GENOMIC DNA]</scope>
    <source>
        <strain evidence="3">RP-3-7</strain>
    </source>
</reference>